<gene>
    <name evidence="2" type="ORF">R1flu_014674</name>
</gene>
<keyword evidence="3" id="KW-1185">Reference proteome</keyword>
<dbReference type="Proteomes" id="UP001605036">
    <property type="component" value="Unassembled WGS sequence"/>
</dbReference>
<dbReference type="EMBL" id="JBHFFA010000004">
    <property type="protein sequence ID" value="KAL2629988.1"/>
    <property type="molecule type" value="Genomic_DNA"/>
</dbReference>
<organism evidence="2 3">
    <name type="scientific">Riccia fluitans</name>
    <dbReference type="NCBI Taxonomy" id="41844"/>
    <lineage>
        <taxon>Eukaryota</taxon>
        <taxon>Viridiplantae</taxon>
        <taxon>Streptophyta</taxon>
        <taxon>Embryophyta</taxon>
        <taxon>Marchantiophyta</taxon>
        <taxon>Marchantiopsida</taxon>
        <taxon>Marchantiidae</taxon>
        <taxon>Marchantiales</taxon>
        <taxon>Ricciaceae</taxon>
        <taxon>Riccia</taxon>
    </lineage>
</organism>
<protein>
    <submittedName>
        <fullName evidence="2">Uncharacterized protein</fullName>
    </submittedName>
</protein>
<evidence type="ECO:0000313" key="3">
    <source>
        <dbReference type="Proteomes" id="UP001605036"/>
    </source>
</evidence>
<name>A0ABD1YGS2_9MARC</name>
<sequence length="71" mass="7407">MGDLVGRAAVGHGGKARRRRSGTATAVGHGGRQLPPRKWASTLRVAAALKCPSGHSRVHKEREGWGGGKSL</sequence>
<evidence type="ECO:0000313" key="2">
    <source>
        <dbReference type="EMBL" id="KAL2629988.1"/>
    </source>
</evidence>
<feature type="region of interest" description="Disordered" evidence="1">
    <location>
        <begin position="1"/>
        <end position="36"/>
    </location>
</feature>
<accession>A0ABD1YGS2</accession>
<dbReference type="AlphaFoldDB" id="A0ABD1YGS2"/>
<reference evidence="2 3" key="1">
    <citation type="submission" date="2024-09" db="EMBL/GenBank/DDBJ databases">
        <title>Chromosome-scale assembly of Riccia fluitans.</title>
        <authorList>
            <person name="Paukszto L."/>
            <person name="Sawicki J."/>
            <person name="Karawczyk K."/>
            <person name="Piernik-Szablinska J."/>
            <person name="Szczecinska M."/>
            <person name="Mazdziarz M."/>
        </authorList>
    </citation>
    <scope>NUCLEOTIDE SEQUENCE [LARGE SCALE GENOMIC DNA]</scope>
    <source>
        <strain evidence="2">Rf_01</strain>
        <tissue evidence="2">Aerial parts of the thallus</tissue>
    </source>
</reference>
<proteinExistence type="predicted"/>
<evidence type="ECO:0000256" key="1">
    <source>
        <dbReference type="SAM" id="MobiDB-lite"/>
    </source>
</evidence>
<comment type="caution">
    <text evidence="2">The sequence shown here is derived from an EMBL/GenBank/DDBJ whole genome shotgun (WGS) entry which is preliminary data.</text>
</comment>